<proteinExistence type="predicted"/>
<accession>A0A133VQP8</accession>
<comment type="caution">
    <text evidence="1">The sequence shown here is derived from an EMBL/GenBank/DDBJ whole genome shotgun (WGS) entry which is preliminary data.</text>
</comment>
<gene>
    <name evidence="1" type="ORF">AKJ59_00480</name>
</gene>
<sequence length="64" mass="7370">MTVLYICDGCGKREPAAINPYGKSIKPRKWYSRRDEDGEQHACSRECIKKIAERTGKTDLVLPW</sequence>
<protein>
    <submittedName>
        <fullName evidence="1">Uncharacterized protein</fullName>
    </submittedName>
</protein>
<evidence type="ECO:0000313" key="1">
    <source>
        <dbReference type="EMBL" id="KXB08784.1"/>
    </source>
</evidence>
<name>A0A133VQP8_9EURY</name>
<dbReference type="AlphaFoldDB" id="A0A133VQP8"/>
<reference evidence="1 2" key="1">
    <citation type="journal article" date="2016" name="Sci. Rep.">
        <title>Metabolic traits of an uncultured archaeal lineage -MSBL1- from brine pools of the Red Sea.</title>
        <authorList>
            <person name="Mwirichia R."/>
            <person name="Alam I."/>
            <person name="Rashid M."/>
            <person name="Vinu M."/>
            <person name="Ba-Alawi W."/>
            <person name="Anthony Kamau A."/>
            <person name="Kamanda Ngugi D."/>
            <person name="Goker M."/>
            <person name="Klenk H.P."/>
            <person name="Bajic V."/>
            <person name="Stingl U."/>
        </authorList>
    </citation>
    <scope>NUCLEOTIDE SEQUENCE [LARGE SCALE GENOMIC DNA]</scope>
    <source>
        <strain evidence="1">SCGC-AAA385M02</strain>
    </source>
</reference>
<dbReference type="EMBL" id="LHYL01000005">
    <property type="protein sequence ID" value="KXB08784.1"/>
    <property type="molecule type" value="Genomic_DNA"/>
</dbReference>
<organism evidence="1 2">
    <name type="scientific">candidate division MSBL1 archaeon SCGC-AAA385M02</name>
    <dbReference type="NCBI Taxonomy" id="1698287"/>
    <lineage>
        <taxon>Archaea</taxon>
        <taxon>Methanobacteriati</taxon>
        <taxon>Methanobacteriota</taxon>
        <taxon>candidate division MSBL1</taxon>
    </lineage>
</organism>
<keyword evidence="2" id="KW-1185">Reference proteome</keyword>
<dbReference type="Proteomes" id="UP000070248">
    <property type="component" value="Unassembled WGS sequence"/>
</dbReference>
<evidence type="ECO:0000313" key="2">
    <source>
        <dbReference type="Proteomes" id="UP000070248"/>
    </source>
</evidence>